<evidence type="ECO:0000259" key="3">
    <source>
        <dbReference type="PROSITE" id="PS50010"/>
    </source>
</evidence>
<keyword evidence="5" id="KW-1185">Reference proteome</keyword>
<evidence type="ECO:0000313" key="5">
    <source>
        <dbReference type="Proteomes" id="UP001163046"/>
    </source>
</evidence>
<name>A0A9X0D513_9CNID</name>
<dbReference type="Gene3D" id="2.30.29.30">
    <property type="entry name" value="Pleckstrin-homology domain (PH domain)/Phosphotyrosine-binding domain (PTB)"/>
    <property type="match status" value="1"/>
</dbReference>
<sequence>MVLPKPAMYTGGNKPKLRAVMLQNVAGLHYICITAQKPPANIDNLSVPALTDSDHSEHPKDPDLGVHLPRTSSRSSQGEELYNGEDSPERDCNQTPSTPPFKTTKSISTSTEDIVSTTTKEDKSTSTDDLVSFEVNTESAESSDNENNDICVGSEYQATNLTDANKVQFLQKELLAIQTQSVQERRKFSDTRRYWTDPMIANNVGVNELQRASSSPSVLDGCGQRTADNNNCRVKDGATFPRRRVSDGNNPLSPEFIPRSRPSSFNDAELTTVPEVTISPDEECNESEESSRSPSPSSRHSQDDLASSSSSPVPSPTNDELPAPQRSPRASPLTFDVISARQQRILSEVETSPSPQPSPAGSPQIRRKLAHTVSLPATSIGHYLSTMGIHTQNKVNMDNNDTQRMVGRLRKKSIDDDEIYVKKHRETSVSLKFEGDIERENAECLAADIAEFLNNRRKRSRAGTMPSPRSIAENPKEEHLSADEDDAVFTQARTTRARRGSAVVSMPGDHYQMDLHVLQGERMGKTLSVIREKKELSGSSTSLNSIDPEKRSRWSILRRNKKMLLMKDKPRQGEDFRESLARMRENPKAIVEHELSEFKNSHWTRLMGQSIERSPRRPRSDGISTLSDHETRRREAVWEVFHSEVVYLMSHLLVLKEVFLEPLKEIQQMGHLQHVDVNKIFCNLQDLCEVSTRFAKNLLRVFQSEQPTQFGSTASVVSAFTEFSRIVHPQYQKYCLNYSKALNYLDSLKKDEDFQEFMKWCDSDSRCNRLQITDLLVAPLQHLTKYPLLLKNIRKRTAEGDEQHSSLTSIIKAVELSIQELEGKVKSRANYERLQELQSSLVWPSITELDPKTYVPEFLRGILSKQPCESLLASPKRQLLYEGPLTLLENTKVDVYAFLFDDMLLLTRFRKLQLKVNKKLNLAGMTDSPPPTPPVVRRSMSGAQYTVYKQPIPLDRFIIIDAEATHAGSTLKNSFIIIHYSRFKQTVGLYTLQAPSQNLKETWTSTLKAAQSKWSEAVALELAAETEKMNAIQTISEGEVEQDTSPKSPDDTVMSQTQILSYYKPIESQC</sequence>
<dbReference type="SMART" id="SM00233">
    <property type="entry name" value="PH"/>
    <property type="match status" value="1"/>
</dbReference>
<evidence type="ECO:0000259" key="2">
    <source>
        <dbReference type="PROSITE" id="PS50003"/>
    </source>
</evidence>
<evidence type="ECO:0000256" key="1">
    <source>
        <dbReference type="SAM" id="MobiDB-lite"/>
    </source>
</evidence>
<dbReference type="InterPro" id="IPR001849">
    <property type="entry name" value="PH_domain"/>
</dbReference>
<dbReference type="CDD" id="cd00160">
    <property type="entry name" value="RhoGEF"/>
    <property type="match status" value="1"/>
</dbReference>
<dbReference type="SUPFAM" id="SSF48065">
    <property type="entry name" value="DBL homology domain (DH-domain)"/>
    <property type="match status" value="1"/>
</dbReference>
<feature type="domain" description="PH" evidence="2">
    <location>
        <begin position="878"/>
        <end position="1012"/>
    </location>
</feature>
<dbReference type="Pfam" id="PF16652">
    <property type="entry name" value="PH_13"/>
    <property type="match status" value="1"/>
</dbReference>
<comment type="caution">
    <text evidence="4">The sequence shown here is derived from an EMBL/GenBank/DDBJ whole genome shotgun (WGS) entry which is preliminary data.</text>
</comment>
<dbReference type="PROSITE" id="PS50010">
    <property type="entry name" value="DH_2"/>
    <property type="match status" value="1"/>
</dbReference>
<dbReference type="OrthoDB" id="5585231at2759"/>
<organism evidence="4 5">
    <name type="scientific">Desmophyllum pertusum</name>
    <dbReference type="NCBI Taxonomy" id="174260"/>
    <lineage>
        <taxon>Eukaryota</taxon>
        <taxon>Metazoa</taxon>
        <taxon>Cnidaria</taxon>
        <taxon>Anthozoa</taxon>
        <taxon>Hexacorallia</taxon>
        <taxon>Scleractinia</taxon>
        <taxon>Caryophylliina</taxon>
        <taxon>Caryophylliidae</taxon>
        <taxon>Desmophyllum</taxon>
    </lineage>
</organism>
<dbReference type="PANTHER" id="PTHR13217">
    <property type="entry name" value="PLECKSTRIN HOMOLOGY DOMAIN-CONTAINING FAMILY G MEMBER 7"/>
    <property type="match status" value="1"/>
</dbReference>
<dbReference type="EMBL" id="MU825878">
    <property type="protein sequence ID" value="KAJ7385948.1"/>
    <property type="molecule type" value="Genomic_DNA"/>
</dbReference>
<feature type="compositionally biased region" description="Low complexity" evidence="1">
    <location>
        <begin position="100"/>
        <end position="111"/>
    </location>
</feature>
<dbReference type="Proteomes" id="UP001163046">
    <property type="component" value="Unassembled WGS sequence"/>
</dbReference>
<feature type="region of interest" description="Disordered" evidence="1">
    <location>
        <begin position="212"/>
        <end position="331"/>
    </location>
</feature>
<gene>
    <name evidence="4" type="primary">PLEKHG7</name>
    <name evidence="4" type="ORF">OS493_012277</name>
</gene>
<feature type="domain" description="DH" evidence="3">
    <location>
        <begin position="632"/>
        <end position="824"/>
    </location>
</feature>
<dbReference type="Gene3D" id="1.20.900.10">
    <property type="entry name" value="Dbl homology (DH) domain"/>
    <property type="match status" value="1"/>
</dbReference>
<dbReference type="GO" id="GO:0005085">
    <property type="term" value="F:guanyl-nucleotide exchange factor activity"/>
    <property type="evidence" value="ECO:0007669"/>
    <property type="project" value="InterPro"/>
</dbReference>
<feature type="region of interest" description="Disordered" evidence="1">
    <location>
        <begin position="458"/>
        <end position="485"/>
    </location>
</feature>
<accession>A0A9X0D513</accession>
<dbReference type="CDD" id="cd13245">
    <property type="entry name" value="PH_PLEKHG7"/>
    <property type="match status" value="1"/>
</dbReference>
<feature type="region of interest" description="Disordered" evidence="1">
    <location>
        <begin position="44"/>
        <end position="130"/>
    </location>
</feature>
<protein>
    <submittedName>
        <fullName evidence="4">Prolactin receptor</fullName>
    </submittedName>
</protein>
<dbReference type="SUPFAM" id="SSF50729">
    <property type="entry name" value="PH domain-like"/>
    <property type="match status" value="1"/>
</dbReference>
<dbReference type="SMART" id="SM00325">
    <property type="entry name" value="RhoGEF"/>
    <property type="match status" value="1"/>
</dbReference>
<reference evidence="4" key="1">
    <citation type="submission" date="2023-01" db="EMBL/GenBank/DDBJ databases">
        <title>Genome assembly of the deep-sea coral Lophelia pertusa.</title>
        <authorList>
            <person name="Herrera S."/>
            <person name="Cordes E."/>
        </authorList>
    </citation>
    <scope>NUCLEOTIDE SEQUENCE</scope>
    <source>
        <strain evidence="4">USNM1676648</strain>
        <tissue evidence="4">Polyp</tissue>
    </source>
</reference>
<dbReference type="InterPro" id="IPR040181">
    <property type="entry name" value="PKHG5/7"/>
</dbReference>
<feature type="compositionally biased region" description="Low complexity" evidence="1">
    <location>
        <begin position="292"/>
        <end position="319"/>
    </location>
</feature>
<keyword evidence="4" id="KW-0675">Receptor</keyword>
<feature type="compositionally biased region" description="Basic and acidic residues" evidence="1">
    <location>
        <begin position="52"/>
        <end position="64"/>
    </location>
</feature>
<dbReference type="PROSITE" id="PS50003">
    <property type="entry name" value="PH_DOMAIN"/>
    <property type="match status" value="1"/>
</dbReference>
<dbReference type="InterPro" id="IPR011993">
    <property type="entry name" value="PH-like_dom_sf"/>
</dbReference>
<dbReference type="AlphaFoldDB" id="A0A9X0D513"/>
<dbReference type="GO" id="GO:0007266">
    <property type="term" value="P:Rho protein signal transduction"/>
    <property type="evidence" value="ECO:0007669"/>
    <property type="project" value="TreeGrafter"/>
</dbReference>
<dbReference type="InterPro" id="IPR035899">
    <property type="entry name" value="DBL_dom_sf"/>
</dbReference>
<proteinExistence type="predicted"/>
<dbReference type="PANTHER" id="PTHR13217:SF6">
    <property type="entry name" value="PLECKSTRIN HOMOLOGY DOMAIN-CONTAINING FAMILY G MEMBER 7"/>
    <property type="match status" value="1"/>
</dbReference>
<dbReference type="Pfam" id="PF00621">
    <property type="entry name" value="RhoGEF"/>
    <property type="match status" value="1"/>
</dbReference>
<evidence type="ECO:0000313" key="4">
    <source>
        <dbReference type="EMBL" id="KAJ7385948.1"/>
    </source>
</evidence>
<dbReference type="InterPro" id="IPR000219">
    <property type="entry name" value="DH_dom"/>
</dbReference>